<evidence type="ECO:0000313" key="2">
    <source>
        <dbReference type="EMBL" id="RAI31619.1"/>
    </source>
</evidence>
<feature type="chain" id="PRO_5016308577" description="Cysteine rich repeat protein" evidence="1">
    <location>
        <begin position="33"/>
        <end position="86"/>
    </location>
</feature>
<sequence>MSPHRRSHPNRRSVRSLVAAAVLLAVSATAGAAMGTDEERSACIPDAFRLCSSAIPDATRVIACLKTERVKLSPACRTVMKRNGTI</sequence>
<name>A0A327JYP2_9BRAD</name>
<evidence type="ECO:0000256" key="1">
    <source>
        <dbReference type="SAM" id="SignalP"/>
    </source>
</evidence>
<evidence type="ECO:0008006" key="4">
    <source>
        <dbReference type="Google" id="ProtNLM"/>
    </source>
</evidence>
<protein>
    <recommendedName>
        <fullName evidence="4">Cysteine rich repeat protein</fullName>
    </recommendedName>
</protein>
<accession>A0A327JYP2</accession>
<keyword evidence="3" id="KW-1185">Reference proteome</keyword>
<dbReference type="OrthoDB" id="8245037at2"/>
<keyword evidence="1" id="KW-0732">Signal</keyword>
<dbReference type="RefSeq" id="WP_111359863.1">
    <property type="nucleotide sequence ID" value="NZ_NHSK01000175.1"/>
</dbReference>
<comment type="caution">
    <text evidence="2">The sequence shown here is derived from an EMBL/GenBank/DDBJ whole genome shotgun (WGS) entry which is preliminary data.</text>
</comment>
<organism evidence="2 3">
    <name type="scientific">Rhodoplanes elegans</name>
    <dbReference type="NCBI Taxonomy" id="29408"/>
    <lineage>
        <taxon>Bacteria</taxon>
        <taxon>Pseudomonadati</taxon>
        <taxon>Pseudomonadota</taxon>
        <taxon>Alphaproteobacteria</taxon>
        <taxon>Hyphomicrobiales</taxon>
        <taxon>Nitrobacteraceae</taxon>
        <taxon>Rhodoplanes</taxon>
    </lineage>
</organism>
<proteinExistence type="predicted"/>
<gene>
    <name evidence="2" type="ORF">CH338_25545</name>
</gene>
<dbReference type="AlphaFoldDB" id="A0A327JYP2"/>
<reference evidence="2 3" key="1">
    <citation type="submission" date="2017-07" db="EMBL/GenBank/DDBJ databases">
        <title>Draft Genome Sequences of Select Purple Nonsulfur Bacteria.</title>
        <authorList>
            <person name="Lasarre B."/>
            <person name="Mckinlay J.B."/>
        </authorList>
    </citation>
    <scope>NUCLEOTIDE SEQUENCE [LARGE SCALE GENOMIC DNA]</scope>
    <source>
        <strain evidence="2 3">DSM 11907</strain>
    </source>
</reference>
<evidence type="ECO:0000313" key="3">
    <source>
        <dbReference type="Proteomes" id="UP000248863"/>
    </source>
</evidence>
<feature type="signal peptide" evidence="1">
    <location>
        <begin position="1"/>
        <end position="32"/>
    </location>
</feature>
<dbReference type="EMBL" id="NPEU01000486">
    <property type="protein sequence ID" value="RAI31619.1"/>
    <property type="molecule type" value="Genomic_DNA"/>
</dbReference>
<dbReference type="Proteomes" id="UP000248863">
    <property type="component" value="Unassembled WGS sequence"/>
</dbReference>